<proteinExistence type="predicted"/>
<dbReference type="Gramene" id="BGIOSGA036262-TA">
    <property type="protein sequence ID" value="BGIOSGA036262-PA"/>
    <property type="gene ID" value="BGIOSGA036262"/>
</dbReference>
<protein>
    <submittedName>
        <fullName evidence="1">Uncharacterized protein</fullName>
    </submittedName>
</protein>
<reference evidence="1 2" key="1">
    <citation type="journal article" date="2005" name="PLoS Biol.">
        <title>The genomes of Oryza sativa: a history of duplications.</title>
        <authorList>
            <person name="Yu J."/>
            <person name="Wang J."/>
            <person name="Lin W."/>
            <person name="Li S."/>
            <person name="Li H."/>
            <person name="Zhou J."/>
            <person name="Ni P."/>
            <person name="Dong W."/>
            <person name="Hu S."/>
            <person name="Zeng C."/>
            <person name="Zhang J."/>
            <person name="Zhang Y."/>
            <person name="Li R."/>
            <person name="Xu Z."/>
            <person name="Li S."/>
            <person name="Li X."/>
            <person name="Zheng H."/>
            <person name="Cong L."/>
            <person name="Lin L."/>
            <person name="Yin J."/>
            <person name="Geng J."/>
            <person name="Li G."/>
            <person name="Shi J."/>
            <person name="Liu J."/>
            <person name="Lv H."/>
            <person name="Li J."/>
            <person name="Wang J."/>
            <person name="Deng Y."/>
            <person name="Ran L."/>
            <person name="Shi X."/>
            <person name="Wang X."/>
            <person name="Wu Q."/>
            <person name="Li C."/>
            <person name="Ren X."/>
            <person name="Wang J."/>
            <person name="Wang X."/>
            <person name="Li D."/>
            <person name="Liu D."/>
            <person name="Zhang X."/>
            <person name="Ji Z."/>
            <person name="Zhao W."/>
            <person name="Sun Y."/>
            <person name="Zhang Z."/>
            <person name="Bao J."/>
            <person name="Han Y."/>
            <person name="Dong L."/>
            <person name="Ji J."/>
            <person name="Chen P."/>
            <person name="Wu S."/>
            <person name="Liu J."/>
            <person name="Xiao Y."/>
            <person name="Bu D."/>
            <person name="Tan J."/>
            <person name="Yang L."/>
            <person name="Ye C."/>
            <person name="Zhang J."/>
            <person name="Xu J."/>
            <person name="Zhou Y."/>
            <person name="Yu Y."/>
            <person name="Zhang B."/>
            <person name="Zhuang S."/>
            <person name="Wei H."/>
            <person name="Liu B."/>
            <person name="Lei M."/>
            <person name="Yu H."/>
            <person name="Li Y."/>
            <person name="Xu H."/>
            <person name="Wei S."/>
            <person name="He X."/>
            <person name="Fang L."/>
            <person name="Zhang Z."/>
            <person name="Zhang Y."/>
            <person name="Huang X."/>
            <person name="Su Z."/>
            <person name="Tong W."/>
            <person name="Li J."/>
            <person name="Tong Z."/>
            <person name="Li S."/>
            <person name="Ye J."/>
            <person name="Wang L."/>
            <person name="Fang L."/>
            <person name="Lei T."/>
            <person name="Chen C."/>
            <person name="Chen H."/>
            <person name="Xu Z."/>
            <person name="Li H."/>
            <person name="Huang H."/>
            <person name="Zhang F."/>
            <person name="Xu H."/>
            <person name="Li N."/>
            <person name="Zhao C."/>
            <person name="Li S."/>
            <person name="Dong L."/>
            <person name="Huang Y."/>
            <person name="Li L."/>
            <person name="Xi Y."/>
            <person name="Qi Q."/>
            <person name="Li W."/>
            <person name="Zhang B."/>
            <person name="Hu W."/>
            <person name="Zhang Y."/>
            <person name="Tian X."/>
            <person name="Jiao Y."/>
            <person name="Liang X."/>
            <person name="Jin J."/>
            <person name="Gao L."/>
            <person name="Zheng W."/>
            <person name="Hao B."/>
            <person name="Liu S."/>
            <person name="Wang W."/>
            <person name="Yuan L."/>
            <person name="Cao M."/>
            <person name="McDermott J."/>
            <person name="Samudrala R."/>
            <person name="Wang J."/>
            <person name="Wong G.K."/>
            <person name="Yang H."/>
        </authorList>
    </citation>
    <scope>NUCLEOTIDE SEQUENCE [LARGE SCALE GENOMIC DNA]</scope>
    <source>
        <strain evidence="2">cv. 93-11</strain>
    </source>
</reference>
<sequence>MQVDKIPFPVHTIDLNNAKVLIWPEQAEGAKGKNVIICEERLKTSEDKILARKVVVEKTHDGKESLKTVKASRLGGKKFPVRLWSAYCSGATS</sequence>
<keyword evidence="2" id="KW-1185">Reference proteome</keyword>
<dbReference type="Proteomes" id="UP000007015">
    <property type="component" value="Chromosome 12"/>
</dbReference>
<accession>B8BPF9</accession>
<dbReference type="HOGENOM" id="CLU_2403522_0_0_1"/>
<dbReference type="AlphaFoldDB" id="B8BPF9"/>
<dbReference type="EMBL" id="CM000137">
    <property type="protein sequence ID" value="EEC69207.1"/>
    <property type="molecule type" value="Genomic_DNA"/>
</dbReference>
<evidence type="ECO:0000313" key="1">
    <source>
        <dbReference type="EMBL" id="EEC69207.1"/>
    </source>
</evidence>
<gene>
    <name evidence="1" type="ORF">OsI_38201</name>
</gene>
<name>B8BPF9_ORYSI</name>
<evidence type="ECO:0000313" key="2">
    <source>
        <dbReference type="Proteomes" id="UP000007015"/>
    </source>
</evidence>
<organism evidence="1 2">
    <name type="scientific">Oryza sativa subsp. indica</name>
    <name type="common">Rice</name>
    <dbReference type="NCBI Taxonomy" id="39946"/>
    <lineage>
        <taxon>Eukaryota</taxon>
        <taxon>Viridiplantae</taxon>
        <taxon>Streptophyta</taxon>
        <taxon>Embryophyta</taxon>
        <taxon>Tracheophyta</taxon>
        <taxon>Spermatophyta</taxon>
        <taxon>Magnoliopsida</taxon>
        <taxon>Liliopsida</taxon>
        <taxon>Poales</taxon>
        <taxon>Poaceae</taxon>
        <taxon>BOP clade</taxon>
        <taxon>Oryzoideae</taxon>
        <taxon>Oryzeae</taxon>
        <taxon>Oryzinae</taxon>
        <taxon>Oryza</taxon>
        <taxon>Oryza sativa</taxon>
    </lineage>
</organism>